<dbReference type="AlphaFoldDB" id="A0A9D4JBB1"/>
<gene>
    <name evidence="1" type="ORF">DPMN_157003</name>
</gene>
<name>A0A9D4JBB1_DREPO</name>
<protein>
    <submittedName>
        <fullName evidence="1">Uncharacterized protein</fullName>
    </submittedName>
</protein>
<reference evidence="1" key="1">
    <citation type="journal article" date="2019" name="bioRxiv">
        <title>The Genome of the Zebra Mussel, Dreissena polymorpha: A Resource for Invasive Species Research.</title>
        <authorList>
            <person name="McCartney M.A."/>
            <person name="Auch B."/>
            <person name="Kono T."/>
            <person name="Mallez S."/>
            <person name="Zhang Y."/>
            <person name="Obille A."/>
            <person name="Becker A."/>
            <person name="Abrahante J.E."/>
            <person name="Garbe J."/>
            <person name="Badalamenti J.P."/>
            <person name="Herman A."/>
            <person name="Mangelson H."/>
            <person name="Liachko I."/>
            <person name="Sullivan S."/>
            <person name="Sone E.D."/>
            <person name="Koren S."/>
            <person name="Silverstein K.A.T."/>
            <person name="Beckman K.B."/>
            <person name="Gohl D.M."/>
        </authorList>
    </citation>
    <scope>NUCLEOTIDE SEQUENCE</scope>
    <source>
        <strain evidence="1">Duluth1</strain>
        <tissue evidence="1">Whole animal</tissue>
    </source>
</reference>
<dbReference type="EMBL" id="JAIWYP010000007">
    <property type="protein sequence ID" value="KAH3803299.1"/>
    <property type="molecule type" value="Genomic_DNA"/>
</dbReference>
<dbReference type="Proteomes" id="UP000828390">
    <property type="component" value="Unassembled WGS sequence"/>
</dbReference>
<keyword evidence="2" id="KW-1185">Reference proteome</keyword>
<evidence type="ECO:0000313" key="1">
    <source>
        <dbReference type="EMBL" id="KAH3803299.1"/>
    </source>
</evidence>
<accession>A0A9D4JBB1</accession>
<sequence length="125" mass="14123">MRRTACHTAGNYCGRLCKSSEYRPSNRTSALADFADSQNLERSPSRMVIVRRKVGSDSTLGRDSDQDFETDDLMKITEVTLNVQGKPLWGSGRLLVTPIEAIMAAQRARSKRWSFFNYHHSHDGT</sequence>
<organism evidence="1 2">
    <name type="scientific">Dreissena polymorpha</name>
    <name type="common">Zebra mussel</name>
    <name type="synonym">Mytilus polymorpha</name>
    <dbReference type="NCBI Taxonomy" id="45954"/>
    <lineage>
        <taxon>Eukaryota</taxon>
        <taxon>Metazoa</taxon>
        <taxon>Spiralia</taxon>
        <taxon>Lophotrochozoa</taxon>
        <taxon>Mollusca</taxon>
        <taxon>Bivalvia</taxon>
        <taxon>Autobranchia</taxon>
        <taxon>Heteroconchia</taxon>
        <taxon>Euheterodonta</taxon>
        <taxon>Imparidentia</taxon>
        <taxon>Neoheterodontei</taxon>
        <taxon>Myida</taxon>
        <taxon>Dreissenoidea</taxon>
        <taxon>Dreissenidae</taxon>
        <taxon>Dreissena</taxon>
    </lineage>
</organism>
<proteinExistence type="predicted"/>
<reference evidence="1" key="2">
    <citation type="submission" date="2020-11" db="EMBL/GenBank/DDBJ databases">
        <authorList>
            <person name="McCartney M.A."/>
            <person name="Auch B."/>
            <person name="Kono T."/>
            <person name="Mallez S."/>
            <person name="Becker A."/>
            <person name="Gohl D.M."/>
            <person name="Silverstein K.A.T."/>
            <person name="Koren S."/>
            <person name="Bechman K.B."/>
            <person name="Herman A."/>
            <person name="Abrahante J.E."/>
            <person name="Garbe J."/>
        </authorList>
    </citation>
    <scope>NUCLEOTIDE SEQUENCE</scope>
    <source>
        <strain evidence="1">Duluth1</strain>
        <tissue evidence="1">Whole animal</tissue>
    </source>
</reference>
<evidence type="ECO:0000313" key="2">
    <source>
        <dbReference type="Proteomes" id="UP000828390"/>
    </source>
</evidence>
<comment type="caution">
    <text evidence="1">The sequence shown here is derived from an EMBL/GenBank/DDBJ whole genome shotgun (WGS) entry which is preliminary data.</text>
</comment>